<dbReference type="Pfam" id="PF20068">
    <property type="entry name" value="Amphi-Trp"/>
    <property type="match status" value="1"/>
</dbReference>
<dbReference type="NCBIfam" id="TIGR04354">
    <property type="entry name" value="amphi-Trp"/>
    <property type="match status" value="1"/>
</dbReference>
<reference evidence="2 3" key="1">
    <citation type="submission" date="2019-01" db="EMBL/GenBank/DDBJ databases">
        <title>Vagococcus silagei sp. nov. isolated from brewer's grain.</title>
        <authorList>
            <person name="Guu J.-R."/>
        </authorList>
    </citation>
    <scope>NUCLEOTIDE SEQUENCE [LARGE SCALE GENOMIC DNA]</scope>
    <source>
        <strain evidence="2 3">2B-2</strain>
    </source>
</reference>
<evidence type="ECO:0000259" key="1">
    <source>
        <dbReference type="Pfam" id="PF20068"/>
    </source>
</evidence>
<dbReference type="OrthoDB" id="2942826at2"/>
<gene>
    <name evidence="2" type="ORF">ESZ54_03625</name>
</gene>
<evidence type="ECO:0000313" key="2">
    <source>
        <dbReference type="EMBL" id="THB61745.1"/>
    </source>
</evidence>
<keyword evidence="3" id="KW-1185">Reference proteome</keyword>
<dbReference type="InterPro" id="IPR027598">
    <property type="entry name" value="Amphi-Trp_dom"/>
</dbReference>
<comment type="caution">
    <text evidence="2">The sequence shown here is derived from an EMBL/GenBank/DDBJ whole genome shotgun (WGS) entry which is preliminary data.</text>
</comment>
<dbReference type="EMBL" id="SDGV01000008">
    <property type="protein sequence ID" value="THB61745.1"/>
    <property type="molecule type" value="Genomic_DNA"/>
</dbReference>
<dbReference type="RefSeq" id="WP_136136323.1">
    <property type="nucleotide sequence ID" value="NZ_SDGV01000008.1"/>
</dbReference>
<protein>
    <submittedName>
        <fullName evidence="2">Amphi-Trp domain-containing protein</fullName>
    </submittedName>
</protein>
<evidence type="ECO:0000313" key="3">
    <source>
        <dbReference type="Proteomes" id="UP000310506"/>
    </source>
</evidence>
<accession>A0A4S3B9I4</accession>
<dbReference type="AlphaFoldDB" id="A0A4S3B9I4"/>
<name>A0A4S3B9I4_9ENTE</name>
<sequence length="92" mass="10835">MSNEQKTLTKVIIDREEKQSLLEFATVLETIASRIRKDQSFIFTEGDKQTVITPTDPLKVEYKYEIKGDKHSFEIEFDWYEGQSKNESFSIH</sequence>
<organism evidence="2 3">
    <name type="scientific">Vagococcus silagei</name>
    <dbReference type="NCBI Taxonomy" id="2508885"/>
    <lineage>
        <taxon>Bacteria</taxon>
        <taxon>Bacillati</taxon>
        <taxon>Bacillota</taxon>
        <taxon>Bacilli</taxon>
        <taxon>Lactobacillales</taxon>
        <taxon>Enterococcaceae</taxon>
        <taxon>Vagococcus</taxon>
    </lineage>
</organism>
<proteinExistence type="predicted"/>
<dbReference type="Proteomes" id="UP000310506">
    <property type="component" value="Unassembled WGS sequence"/>
</dbReference>
<feature type="domain" description="Amphi-Trp" evidence="1">
    <location>
        <begin position="10"/>
        <end position="91"/>
    </location>
</feature>